<evidence type="ECO:0000313" key="1">
    <source>
        <dbReference type="EMBL" id="MDY7225425.1"/>
    </source>
</evidence>
<proteinExistence type="predicted"/>
<name>A0ABU5GW67_9BACT</name>
<protein>
    <recommendedName>
        <fullName evidence="3">FruA-associating protein, FapA</fullName>
    </recommendedName>
</protein>
<dbReference type="EMBL" id="JAXIVS010000001">
    <property type="protein sequence ID" value="MDY7225425.1"/>
    <property type="molecule type" value="Genomic_DNA"/>
</dbReference>
<gene>
    <name evidence="1" type="ORF">SYV04_03490</name>
</gene>
<keyword evidence="2" id="KW-1185">Reference proteome</keyword>
<organism evidence="1 2">
    <name type="scientific">Hyalangium rubrum</name>
    <dbReference type="NCBI Taxonomy" id="3103134"/>
    <lineage>
        <taxon>Bacteria</taxon>
        <taxon>Pseudomonadati</taxon>
        <taxon>Myxococcota</taxon>
        <taxon>Myxococcia</taxon>
        <taxon>Myxococcales</taxon>
        <taxon>Cystobacterineae</taxon>
        <taxon>Archangiaceae</taxon>
        <taxon>Hyalangium</taxon>
    </lineage>
</organism>
<dbReference type="RefSeq" id="WP_321544135.1">
    <property type="nucleotide sequence ID" value="NZ_JAXIVS010000001.1"/>
</dbReference>
<accession>A0ABU5GW67</accession>
<evidence type="ECO:0008006" key="3">
    <source>
        <dbReference type="Google" id="ProtNLM"/>
    </source>
</evidence>
<reference evidence="1 2" key="1">
    <citation type="submission" date="2023-12" db="EMBL/GenBank/DDBJ databases">
        <title>the genome sequence of Hyalangium sp. s54d21.</title>
        <authorList>
            <person name="Zhang X."/>
        </authorList>
    </citation>
    <scope>NUCLEOTIDE SEQUENCE [LARGE SCALE GENOMIC DNA]</scope>
    <source>
        <strain evidence="2">s54d21</strain>
    </source>
</reference>
<dbReference type="Proteomes" id="UP001291309">
    <property type="component" value="Unassembled WGS sequence"/>
</dbReference>
<sequence length="68" mass="7740">MTKLTPDVADKLQTEARCWLIQAQRDFQDALFAQDGSDESLDRYAEARAELDSAEAWALRVVRALRRG</sequence>
<evidence type="ECO:0000313" key="2">
    <source>
        <dbReference type="Proteomes" id="UP001291309"/>
    </source>
</evidence>
<comment type="caution">
    <text evidence="1">The sequence shown here is derived from an EMBL/GenBank/DDBJ whole genome shotgun (WGS) entry which is preliminary data.</text>
</comment>